<evidence type="ECO:0008006" key="4">
    <source>
        <dbReference type="Google" id="ProtNLM"/>
    </source>
</evidence>
<dbReference type="AlphaFoldDB" id="A0A974NRX7"/>
<sequence length="91" mass="10143">MGPVNQGPTNVAPAQVSPTQNTVNTNVSKTVVPYVHPTHNTTVNKHIIQNQHYFPHSESVVNECYTQDLICSSPPPMPMHKHCCPPRPHHF</sequence>
<dbReference type="KEGG" id="ppsr:I6J18_21880"/>
<feature type="region of interest" description="Disordered" evidence="1">
    <location>
        <begin position="1"/>
        <end position="24"/>
    </location>
</feature>
<dbReference type="InterPro" id="IPR020108">
    <property type="entry name" value="Spore_coat_CotD"/>
</dbReference>
<evidence type="ECO:0000313" key="2">
    <source>
        <dbReference type="EMBL" id="QQT02790.1"/>
    </source>
</evidence>
<keyword evidence="3" id="KW-1185">Reference proteome</keyword>
<evidence type="ECO:0000313" key="3">
    <source>
        <dbReference type="Proteomes" id="UP000595254"/>
    </source>
</evidence>
<dbReference type="Proteomes" id="UP000595254">
    <property type="component" value="Chromosome"/>
</dbReference>
<proteinExistence type="predicted"/>
<dbReference type="Pfam" id="PF11122">
    <property type="entry name" value="Spore-coat_CotD"/>
    <property type="match status" value="1"/>
</dbReference>
<accession>A0A974NRX7</accession>
<organism evidence="2 3">
    <name type="scientific">Peribacillus psychrosaccharolyticus</name>
    <name type="common">Bacillus psychrosaccharolyticus</name>
    <dbReference type="NCBI Taxonomy" id="1407"/>
    <lineage>
        <taxon>Bacteria</taxon>
        <taxon>Bacillati</taxon>
        <taxon>Bacillota</taxon>
        <taxon>Bacilli</taxon>
        <taxon>Bacillales</taxon>
        <taxon>Bacillaceae</taxon>
        <taxon>Peribacillus</taxon>
    </lineage>
</organism>
<protein>
    <recommendedName>
        <fullName evidence="4">Inner spore coat protein D</fullName>
    </recommendedName>
</protein>
<evidence type="ECO:0000256" key="1">
    <source>
        <dbReference type="SAM" id="MobiDB-lite"/>
    </source>
</evidence>
<reference evidence="2 3" key="1">
    <citation type="submission" date="2021-01" db="EMBL/GenBank/DDBJ databases">
        <title>FDA dAtabase for Regulatory Grade micrObial Sequences (FDA-ARGOS): Supporting development and validation of Infectious Disease Dx tests.</title>
        <authorList>
            <person name="Nelson B."/>
            <person name="Plummer A."/>
            <person name="Tallon L."/>
            <person name="Sadzewicz L."/>
            <person name="Zhao X."/>
            <person name="Boylan J."/>
            <person name="Ott S."/>
            <person name="Bowen H."/>
            <person name="Vavikolanu K."/>
            <person name="Mehta A."/>
            <person name="Aluvathingal J."/>
            <person name="Nadendla S."/>
            <person name="Myers T."/>
            <person name="Yan Y."/>
            <person name="Sichtig H."/>
        </authorList>
    </citation>
    <scope>NUCLEOTIDE SEQUENCE [LARGE SCALE GENOMIC DNA]</scope>
    <source>
        <strain evidence="2 3">FDAARGOS_1161</strain>
    </source>
</reference>
<name>A0A974NRX7_PERPY</name>
<dbReference type="EMBL" id="CP068053">
    <property type="protein sequence ID" value="QQT02790.1"/>
    <property type="molecule type" value="Genomic_DNA"/>
</dbReference>
<gene>
    <name evidence="2" type="ORF">I6J18_21880</name>
</gene>